<gene>
    <name evidence="2" type="ORF">OSTQU699_LOCUS1331</name>
</gene>
<evidence type="ECO:0000313" key="2">
    <source>
        <dbReference type="EMBL" id="CAD7695970.1"/>
    </source>
</evidence>
<organism evidence="2 3">
    <name type="scientific">Ostreobium quekettii</name>
    <dbReference type="NCBI Taxonomy" id="121088"/>
    <lineage>
        <taxon>Eukaryota</taxon>
        <taxon>Viridiplantae</taxon>
        <taxon>Chlorophyta</taxon>
        <taxon>core chlorophytes</taxon>
        <taxon>Ulvophyceae</taxon>
        <taxon>TCBD clade</taxon>
        <taxon>Bryopsidales</taxon>
        <taxon>Ostreobineae</taxon>
        <taxon>Ostreobiaceae</taxon>
        <taxon>Ostreobium</taxon>
    </lineage>
</organism>
<protein>
    <submittedName>
        <fullName evidence="2">Uncharacterized protein</fullName>
    </submittedName>
</protein>
<dbReference type="EMBL" id="CAJHUC010000413">
    <property type="protein sequence ID" value="CAD7695970.1"/>
    <property type="molecule type" value="Genomic_DNA"/>
</dbReference>
<feature type="region of interest" description="Disordered" evidence="1">
    <location>
        <begin position="1"/>
        <end position="62"/>
    </location>
</feature>
<name>A0A8S1IM65_9CHLO</name>
<proteinExistence type="predicted"/>
<accession>A0A8S1IM65</accession>
<reference evidence="2" key="1">
    <citation type="submission" date="2020-12" db="EMBL/GenBank/DDBJ databases">
        <authorList>
            <person name="Iha C."/>
        </authorList>
    </citation>
    <scope>NUCLEOTIDE SEQUENCE</scope>
</reference>
<evidence type="ECO:0000256" key="1">
    <source>
        <dbReference type="SAM" id="MobiDB-lite"/>
    </source>
</evidence>
<keyword evidence="3" id="KW-1185">Reference proteome</keyword>
<comment type="caution">
    <text evidence="2">The sequence shown here is derived from an EMBL/GenBank/DDBJ whole genome shotgun (WGS) entry which is preliminary data.</text>
</comment>
<dbReference type="AlphaFoldDB" id="A0A8S1IM65"/>
<sequence length="624" mass="63932">MPDLGDDSLLVEARQRRRDDGEDGECPAGKRRRLGVDLPGKLGGAERELEWSGESGGAKMGPPGAVRGACGRLQAVLDAENGENGGKGDGQGDGVDAMLPMGRPISESRKLEGKSVNRARGNGLGNEARQFGLAPAGIVVPGSASMQMVGALPGTEGGIGGFGEGHSVRLLPQLQGASPRGEEARGVSQPGGSCGPGAPIELAKTCHVKDLAAGGEGAGCVPRSGAAVAGGLGQERPEKLLGSMQDFASFVQQTCLMASSQGAHQGARMLASGGACHQAPQNQAAQPLPAAAAMDTLALPGVMPPGVHSMTDMLQKQVPAMPPRMPPKSETCTSAFLPQPSVPLGMSTLMLPPVLAQSATGPANMGAPPLPPNMAIQRCQDGVVAGLGSMGLASLPSECYSVPAAKLQQGTQTPLLLDTTSMLTLLGQQQTGDATISACETQQASMQTSRAGAPSVQNLSLSAGLGLGPQGHTVPGLMQVPLLLGQQVCQPTQGMDVVTVVNKAAVPVQPGAGMGVVHDQRLAQAGEVGLAANGQQCTASGQALVPDVPLRPQAPLGKNTVRGLLHVFSDDMRFIFFNSQQAMFGESAWVPGQFHYTELSECEKHGSPMAQRFFVELINRIRGC</sequence>
<evidence type="ECO:0000313" key="3">
    <source>
        <dbReference type="Proteomes" id="UP000708148"/>
    </source>
</evidence>
<dbReference type="Proteomes" id="UP000708148">
    <property type="component" value="Unassembled WGS sequence"/>
</dbReference>